<protein>
    <recommendedName>
        <fullName evidence="2">DUF913 domain-containing protein</fullName>
    </recommendedName>
</protein>
<feature type="region of interest" description="Disordered" evidence="1">
    <location>
        <begin position="96"/>
        <end position="148"/>
    </location>
</feature>
<dbReference type="GeneTree" id="ENSGT00940000156319"/>
<accession>A0A8D0HQ28</accession>
<proteinExistence type="predicted"/>
<dbReference type="Proteomes" id="UP000694392">
    <property type="component" value="Unplaced"/>
</dbReference>
<organism evidence="3 4">
    <name type="scientific">Sphenodon punctatus</name>
    <name type="common">Tuatara</name>
    <name type="synonym">Hatteria punctata</name>
    <dbReference type="NCBI Taxonomy" id="8508"/>
    <lineage>
        <taxon>Eukaryota</taxon>
        <taxon>Metazoa</taxon>
        <taxon>Chordata</taxon>
        <taxon>Craniata</taxon>
        <taxon>Vertebrata</taxon>
        <taxon>Euteleostomi</taxon>
        <taxon>Lepidosauria</taxon>
        <taxon>Sphenodontia</taxon>
        <taxon>Sphenodontidae</taxon>
        <taxon>Sphenodon</taxon>
    </lineage>
</organism>
<feature type="region of interest" description="Disordered" evidence="1">
    <location>
        <begin position="33"/>
        <end position="55"/>
    </location>
</feature>
<dbReference type="InterPro" id="IPR010314">
    <property type="entry name" value="E3_Ub_ligase_DUF913"/>
</dbReference>
<feature type="domain" description="DUF913" evidence="2">
    <location>
        <begin position="45"/>
        <end position="142"/>
    </location>
</feature>
<dbReference type="Pfam" id="PF06025">
    <property type="entry name" value="DUF913"/>
    <property type="match status" value="1"/>
</dbReference>
<feature type="compositionally biased region" description="Acidic residues" evidence="1">
    <location>
        <begin position="119"/>
        <end position="129"/>
    </location>
</feature>
<name>A0A8D0HQ28_SPHPU</name>
<evidence type="ECO:0000259" key="2">
    <source>
        <dbReference type="Pfam" id="PF06025"/>
    </source>
</evidence>
<feature type="compositionally biased region" description="Polar residues" evidence="1">
    <location>
        <begin position="131"/>
        <end position="148"/>
    </location>
</feature>
<keyword evidence="4" id="KW-1185">Reference proteome</keyword>
<dbReference type="Ensembl" id="ENSSPUT00000026878.1">
    <property type="protein sequence ID" value="ENSSPUP00000025183.1"/>
    <property type="gene ID" value="ENSSPUG00000019290.1"/>
</dbReference>
<dbReference type="AlphaFoldDB" id="A0A8D0HQ28"/>
<evidence type="ECO:0000256" key="1">
    <source>
        <dbReference type="SAM" id="MobiDB-lite"/>
    </source>
</evidence>
<reference evidence="3" key="1">
    <citation type="submission" date="2025-08" db="UniProtKB">
        <authorList>
            <consortium name="Ensembl"/>
        </authorList>
    </citation>
    <scope>IDENTIFICATION</scope>
</reference>
<sequence>MRWRSVSPHCSHRSGDGLRVPRAFAALLPAGQRLDRRHAASPPHQRRDTASNLGSAVDELMRHQPTLKTDATTAIIKLLEEICNLGRDPKYICQKPSIQKADGTATAPPPRSTHAAEEASSEDEEEEEVQAMQSFNATQQSETEPGQQ</sequence>
<evidence type="ECO:0000313" key="3">
    <source>
        <dbReference type="Ensembl" id="ENSSPUP00000025183.1"/>
    </source>
</evidence>
<evidence type="ECO:0000313" key="4">
    <source>
        <dbReference type="Proteomes" id="UP000694392"/>
    </source>
</evidence>
<reference evidence="3" key="2">
    <citation type="submission" date="2025-09" db="UniProtKB">
        <authorList>
            <consortium name="Ensembl"/>
        </authorList>
    </citation>
    <scope>IDENTIFICATION</scope>
</reference>